<organism evidence="3 4">
    <name type="scientific">Trichinella papuae</name>
    <dbReference type="NCBI Taxonomy" id="268474"/>
    <lineage>
        <taxon>Eukaryota</taxon>
        <taxon>Metazoa</taxon>
        <taxon>Ecdysozoa</taxon>
        <taxon>Nematoda</taxon>
        <taxon>Enoplea</taxon>
        <taxon>Dorylaimia</taxon>
        <taxon>Trichinellida</taxon>
        <taxon>Trichinellidae</taxon>
        <taxon>Trichinella</taxon>
    </lineage>
</organism>
<dbReference type="AlphaFoldDB" id="A0A0V1MQV9"/>
<dbReference type="EMBL" id="JYDO01000054">
    <property type="protein sequence ID" value="KRZ74167.1"/>
    <property type="molecule type" value="Genomic_DNA"/>
</dbReference>
<evidence type="ECO:0000313" key="3">
    <source>
        <dbReference type="EMBL" id="KRZ74167.1"/>
    </source>
</evidence>
<name>A0A0V1MQV9_9BILA</name>
<reference evidence="3 4" key="1">
    <citation type="submission" date="2015-01" db="EMBL/GenBank/DDBJ databases">
        <title>Evolution of Trichinella species and genotypes.</title>
        <authorList>
            <person name="Korhonen P.K."/>
            <person name="Edoardo P."/>
            <person name="Giuseppe L.R."/>
            <person name="Gasser R.B."/>
        </authorList>
    </citation>
    <scope>NUCLEOTIDE SEQUENCE [LARGE SCALE GENOMIC DNA]</scope>
    <source>
        <strain evidence="3">ISS1980</strain>
    </source>
</reference>
<comment type="caution">
    <text evidence="3">The sequence shown here is derived from an EMBL/GenBank/DDBJ whole genome shotgun (WGS) entry which is preliminary data.</text>
</comment>
<accession>A0A0V1MQV9</accession>
<evidence type="ECO:0000313" key="2">
    <source>
        <dbReference type="EMBL" id="KRZ66171.1"/>
    </source>
</evidence>
<evidence type="ECO:0000256" key="1">
    <source>
        <dbReference type="SAM" id="MobiDB-lite"/>
    </source>
</evidence>
<feature type="region of interest" description="Disordered" evidence="1">
    <location>
        <begin position="27"/>
        <end position="58"/>
    </location>
</feature>
<proteinExistence type="predicted"/>
<sequence length="88" mass="10176">MDADYYVRRDRYGRLVSNFIVLPDADVSEPEIDSSDSQSSLTYNEDEELCSDEKESTIPSPKPLTKIVCFKWKKAELVPPDTTWTEKR</sequence>
<protein>
    <submittedName>
        <fullName evidence="3">Uncharacterized protein</fullName>
    </submittedName>
</protein>
<dbReference type="EMBL" id="JYDO01000260">
    <property type="protein sequence ID" value="KRZ66171.1"/>
    <property type="molecule type" value="Genomic_DNA"/>
</dbReference>
<evidence type="ECO:0000313" key="4">
    <source>
        <dbReference type="Proteomes" id="UP000054843"/>
    </source>
</evidence>
<dbReference type="Proteomes" id="UP000054843">
    <property type="component" value="Unassembled WGS sequence"/>
</dbReference>
<keyword evidence="4" id="KW-1185">Reference proteome</keyword>
<gene>
    <name evidence="2" type="ORF">T10_11489</name>
    <name evidence="3" type="ORF">T10_13285</name>
</gene>